<dbReference type="PANTHER" id="PTHR21310:SF15">
    <property type="entry name" value="AMINOGLYCOSIDE PHOSPHOTRANSFERASE DOMAIN-CONTAINING PROTEIN"/>
    <property type="match status" value="1"/>
</dbReference>
<gene>
    <name evidence="2" type="ORF">CERSUDRAFT_26596</name>
</gene>
<dbReference type="PANTHER" id="PTHR21310">
    <property type="entry name" value="AMINOGLYCOSIDE PHOSPHOTRANSFERASE-RELATED-RELATED"/>
    <property type="match status" value="1"/>
</dbReference>
<keyword evidence="3" id="KW-1185">Reference proteome</keyword>
<dbReference type="InterPro" id="IPR011009">
    <property type="entry name" value="Kinase-like_dom_sf"/>
</dbReference>
<sequence>IPQVVMCRIAKKTKASSDISLESEVATMVYVKDKTTVPVPTVYAYCPDMDNSVGSPFIIMSRMPGTTMWSQEWDDLDLEAKLRTVRSYARIVMELSQQTFREIGSLYFAE</sequence>
<dbReference type="HOGENOM" id="CLU_173712_0_0_1"/>
<dbReference type="AlphaFoldDB" id="M2RAB3"/>
<dbReference type="InterPro" id="IPR002575">
    <property type="entry name" value="Aminoglycoside_PTrfase"/>
</dbReference>
<proteinExistence type="predicted"/>
<dbReference type="EMBL" id="KB445799">
    <property type="protein sequence ID" value="EMD35731.1"/>
    <property type="molecule type" value="Genomic_DNA"/>
</dbReference>
<evidence type="ECO:0000259" key="1">
    <source>
        <dbReference type="Pfam" id="PF01636"/>
    </source>
</evidence>
<dbReference type="Gene3D" id="3.30.200.20">
    <property type="entry name" value="Phosphorylase Kinase, domain 1"/>
    <property type="match status" value="1"/>
</dbReference>
<dbReference type="Pfam" id="PF01636">
    <property type="entry name" value="APH"/>
    <property type="match status" value="1"/>
</dbReference>
<reference evidence="2 3" key="1">
    <citation type="journal article" date="2012" name="Proc. Natl. Acad. Sci. U.S.A.">
        <title>Comparative genomics of Ceriporiopsis subvermispora and Phanerochaete chrysosporium provide insight into selective ligninolysis.</title>
        <authorList>
            <person name="Fernandez-Fueyo E."/>
            <person name="Ruiz-Duenas F.J."/>
            <person name="Ferreira P."/>
            <person name="Floudas D."/>
            <person name="Hibbett D.S."/>
            <person name="Canessa P."/>
            <person name="Larrondo L.F."/>
            <person name="James T.Y."/>
            <person name="Seelenfreund D."/>
            <person name="Lobos S."/>
            <person name="Polanco R."/>
            <person name="Tello M."/>
            <person name="Honda Y."/>
            <person name="Watanabe T."/>
            <person name="Watanabe T."/>
            <person name="Ryu J.S."/>
            <person name="Kubicek C.P."/>
            <person name="Schmoll M."/>
            <person name="Gaskell J."/>
            <person name="Hammel K.E."/>
            <person name="St John F.J."/>
            <person name="Vanden Wymelenberg A."/>
            <person name="Sabat G."/>
            <person name="Splinter BonDurant S."/>
            <person name="Syed K."/>
            <person name="Yadav J.S."/>
            <person name="Doddapaneni H."/>
            <person name="Subramanian V."/>
            <person name="Lavin J.L."/>
            <person name="Oguiza J.A."/>
            <person name="Perez G."/>
            <person name="Pisabarro A.G."/>
            <person name="Ramirez L."/>
            <person name="Santoyo F."/>
            <person name="Master E."/>
            <person name="Coutinho P.M."/>
            <person name="Henrissat B."/>
            <person name="Lombard V."/>
            <person name="Magnuson J.K."/>
            <person name="Kuees U."/>
            <person name="Hori C."/>
            <person name="Igarashi K."/>
            <person name="Samejima M."/>
            <person name="Held B.W."/>
            <person name="Barry K.W."/>
            <person name="LaButti K.M."/>
            <person name="Lapidus A."/>
            <person name="Lindquist E.A."/>
            <person name="Lucas S.M."/>
            <person name="Riley R."/>
            <person name="Salamov A.A."/>
            <person name="Hoffmeister D."/>
            <person name="Schwenk D."/>
            <person name="Hadar Y."/>
            <person name="Yarden O."/>
            <person name="de Vries R.P."/>
            <person name="Wiebenga A."/>
            <person name="Stenlid J."/>
            <person name="Eastwood D."/>
            <person name="Grigoriev I.V."/>
            <person name="Berka R.M."/>
            <person name="Blanchette R.A."/>
            <person name="Kersten P."/>
            <person name="Martinez A.T."/>
            <person name="Vicuna R."/>
            <person name="Cullen D."/>
        </authorList>
    </citation>
    <scope>NUCLEOTIDE SEQUENCE [LARGE SCALE GENOMIC DNA]</scope>
    <source>
        <strain evidence="2 3">B</strain>
    </source>
</reference>
<dbReference type="Proteomes" id="UP000016930">
    <property type="component" value="Unassembled WGS sequence"/>
</dbReference>
<name>M2RAB3_CERS8</name>
<feature type="non-terminal residue" evidence="2">
    <location>
        <position position="110"/>
    </location>
</feature>
<feature type="domain" description="Aminoglycoside phosphotransferase" evidence="1">
    <location>
        <begin position="14"/>
        <end position="96"/>
    </location>
</feature>
<feature type="non-terminal residue" evidence="2">
    <location>
        <position position="1"/>
    </location>
</feature>
<organism evidence="2 3">
    <name type="scientific">Ceriporiopsis subvermispora (strain B)</name>
    <name type="common">White-rot fungus</name>
    <name type="synonym">Gelatoporia subvermispora</name>
    <dbReference type="NCBI Taxonomy" id="914234"/>
    <lineage>
        <taxon>Eukaryota</taxon>
        <taxon>Fungi</taxon>
        <taxon>Dikarya</taxon>
        <taxon>Basidiomycota</taxon>
        <taxon>Agaricomycotina</taxon>
        <taxon>Agaricomycetes</taxon>
        <taxon>Polyporales</taxon>
        <taxon>Gelatoporiaceae</taxon>
        <taxon>Gelatoporia</taxon>
    </lineage>
</organism>
<accession>M2RAB3</accession>
<dbReference type="SUPFAM" id="SSF56112">
    <property type="entry name" value="Protein kinase-like (PK-like)"/>
    <property type="match status" value="1"/>
</dbReference>
<evidence type="ECO:0000313" key="2">
    <source>
        <dbReference type="EMBL" id="EMD35731.1"/>
    </source>
</evidence>
<dbReference type="OrthoDB" id="10003767at2759"/>
<evidence type="ECO:0000313" key="3">
    <source>
        <dbReference type="Proteomes" id="UP000016930"/>
    </source>
</evidence>
<dbReference type="InterPro" id="IPR051678">
    <property type="entry name" value="AGP_Transferase"/>
</dbReference>
<dbReference type="STRING" id="914234.M2RAB3"/>
<protein>
    <recommendedName>
        <fullName evidence="1">Aminoglycoside phosphotransferase domain-containing protein</fullName>
    </recommendedName>
</protein>